<comment type="caution">
    <text evidence="5">The sequence shown here is derived from an EMBL/GenBank/DDBJ whole genome shotgun (WGS) entry which is preliminary data.</text>
</comment>
<feature type="domain" description="Asparagine synthetase" evidence="4">
    <location>
        <begin position="234"/>
        <end position="595"/>
    </location>
</feature>
<dbReference type="PANTHER" id="PTHR43284:SF1">
    <property type="entry name" value="ASPARAGINE SYNTHETASE"/>
    <property type="match status" value="1"/>
</dbReference>
<dbReference type="InterPro" id="IPR001962">
    <property type="entry name" value="Asn_synthase"/>
</dbReference>
<proteinExistence type="predicted"/>
<dbReference type="PANTHER" id="PTHR43284">
    <property type="entry name" value="ASPARAGINE SYNTHETASE (GLUTAMINE-HYDROLYZING)"/>
    <property type="match status" value="1"/>
</dbReference>
<dbReference type="AlphaFoldDB" id="A0A2W5F6A7"/>
<dbReference type="InterPro" id="IPR014729">
    <property type="entry name" value="Rossmann-like_a/b/a_fold"/>
</dbReference>
<dbReference type="GO" id="GO:0006529">
    <property type="term" value="P:asparagine biosynthetic process"/>
    <property type="evidence" value="ECO:0007669"/>
    <property type="project" value="InterPro"/>
</dbReference>
<evidence type="ECO:0000256" key="3">
    <source>
        <dbReference type="ARBA" id="ARBA00048741"/>
    </source>
</evidence>
<dbReference type="Gene3D" id="3.40.50.620">
    <property type="entry name" value="HUPs"/>
    <property type="match status" value="2"/>
</dbReference>
<sequence length="607" mass="66233">MFSYICLSWNSGNDAQVAAARRFQDLLNAQPAWSSVFATSGQRVYAAGMRPGTHGIYGLPSGQGVVLGRLFRRSTGSDVDTCDVKLTDGEGQAITESDGVALIQRFWGHWVAVLPSWTGMCRVLRDPTGALPCYRMEAEGVSIAFTWLEDVLELLRLPSPAVSWDGVVAMLAMRQLTAHETALQGVSQVLPGELTTLTPGTSQSQALWSAADVARRPADLEPDEAVERLRDTTLNCVRAWASCYDKIVLRLSGGFDSAVVLGALHRPRPATGVVCLNYFSDGADCDERSYARLAASREGCLLIERQRNGNFCLEEVLHPARTPIPSSYLGRMGSDPMDLQEAQAHGASALFTGAGGDQLFQEVRNTWSAADYLQLRGLDRGFPAATLDAARLGRVSFWRALHLAFRNRFARHDPIDGTGQFAALVTRDTCDAAMHMASRFVNPNLMAAGDLPIGKLNHLRALICPFDHQNPYTPRRPLDSVTPLMSQPLLELCLSLPTYLLTRGGQGRALARKAFANQVPAEIAMRRSKGSTDDHATTVLLRNLPLVKAILLDGQLVRRGLVDKQRMESALAGRTSTHDAYIGEIHACVAMEAWLGSVQRSSQSTYR</sequence>
<evidence type="ECO:0000256" key="1">
    <source>
        <dbReference type="ARBA" id="ARBA00005187"/>
    </source>
</evidence>
<name>A0A2W5F6A7_9BURK</name>
<organism evidence="5 6">
    <name type="scientific">Roseateles depolymerans</name>
    <dbReference type="NCBI Taxonomy" id="76731"/>
    <lineage>
        <taxon>Bacteria</taxon>
        <taxon>Pseudomonadati</taxon>
        <taxon>Pseudomonadota</taxon>
        <taxon>Betaproteobacteria</taxon>
        <taxon>Burkholderiales</taxon>
        <taxon>Sphaerotilaceae</taxon>
        <taxon>Roseateles</taxon>
    </lineage>
</organism>
<evidence type="ECO:0000259" key="4">
    <source>
        <dbReference type="Pfam" id="PF00733"/>
    </source>
</evidence>
<accession>A0A2W5F6A7</accession>
<evidence type="ECO:0000256" key="2">
    <source>
        <dbReference type="ARBA" id="ARBA00012737"/>
    </source>
</evidence>
<protein>
    <recommendedName>
        <fullName evidence="2">asparagine synthase (glutamine-hydrolyzing)</fullName>
        <ecNumber evidence="2">6.3.5.4</ecNumber>
    </recommendedName>
</protein>
<comment type="pathway">
    <text evidence="1">Amino-acid biosynthesis; L-asparagine biosynthesis; L-asparagine from L-aspartate (L-Gln route): step 1/1.</text>
</comment>
<gene>
    <name evidence="5" type="ORF">DI603_20295</name>
</gene>
<evidence type="ECO:0000313" key="6">
    <source>
        <dbReference type="Proteomes" id="UP000249633"/>
    </source>
</evidence>
<reference evidence="5 6" key="1">
    <citation type="submission" date="2017-08" db="EMBL/GenBank/DDBJ databases">
        <title>Infants hospitalized years apart are colonized by the same room-sourced microbial strains.</title>
        <authorList>
            <person name="Brooks B."/>
            <person name="Olm M.R."/>
            <person name="Firek B.A."/>
            <person name="Baker R."/>
            <person name="Thomas B.C."/>
            <person name="Morowitz M.J."/>
            <person name="Banfield J.F."/>
        </authorList>
    </citation>
    <scope>NUCLEOTIDE SEQUENCE [LARGE SCALE GENOMIC DNA]</scope>
    <source>
        <strain evidence="5">S2_012_000_R2_81</strain>
    </source>
</reference>
<dbReference type="EMBL" id="QFOD01000025">
    <property type="protein sequence ID" value="PZP28036.1"/>
    <property type="molecule type" value="Genomic_DNA"/>
</dbReference>
<evidence type="ECO:0000313" key="5">
    <source>
        <dbReference type="EMBL" id="PZP28036.1"/>
    </source>
</evidence>
<dbReference type="GO" id="GO:0004066">
    <property type="term" value="F:asparagine synthase (glutamine-hydrolyzing) activity"/>
    <property type="evidence" value="ECO:0007669"/>
    <property type="project" value="UniProtKB-EC"/>
</dbReference>
<dbReference type="EC" id="6.3.5.4" evidence="2"/>
<dbReference type="InterPro" id="IPR051786">
    <property type="entry name" value="ASN_synthetase/amidase"/>
</dbReference>
<comment type="catalytic activity">
    <reaction evidence="3">
        <text>L-aspartate + L-glutamine + ATP + H2O = L-asparagine + L-glutamate + AMP + diphosphate + H(+)</text>
        <dbReference type="Rhea" id="RHEA:12228"/>
        <dbReference type="ChEBI" id="CHEBI:15377"/>
        <dbReference type="ChEBI" id="CHEBI:15378"/>
        <dbReference type="ChEBI" id="CHEBI:29985"/>
        <dbReference type="ChEBI" id="CHEBI:29991"/>
        <dbReference type="ChEBI" id="CHEBI:30616"/>
        <dbReference type="ChEBI" id="CHEBI:33019"/>
        <dbReference type="ChEBI" id="CHEBI:58048"/>
        <dbReference type="ChEBI" id="CHEBI:58359"/>
        <dbReference type="ChEBI" id="CHEBI:456215"/>
        <dbReference type="EC" id="6.3.5.4"/>
    </reaction>
</comment>
<dbReference type="SUPFAM" id="SSF52402">
    <property type="entry name" value="Adenine nucleotide alpha hydrolases-like"/>
    <property type="match status" value="1"/>
</dbReference>
<dbReference type="Proteomes" id="UP000249633">
    <property type="component" value="Unassembled WGS sequence"/>
</dbReference>
<dbReference type="Pfam" id="PF00733">
    <property type="entry name" value="Asn_synthase"/>
    <property type="match status" value="1"/>
</dbReference>